<evidence type="ECO:0000256" key="4">
    <source>
        <dbReference type="ARBA" id="ARBA00022692"/>
    </source>
</evidence>
<evidence type="ECO:0000256" key="7">
    <source>
        <dbReference type="ARBA" id="ARBA00023136"/>
    </source>
</evidence>
<keyword evidence="5 10" id="KW-1133">Transmembrane helix</keyword>
<dbReference type="Pfam" id="PF00001">
    <property type="entry name" value="7tm_1"/>
    <property type="match status" value="1"/>
</dbReference>
<reference evidence="12 13" key="1">
    <citation type="submission" date="2019-08" db="EMBL/GenBank/DDBJ databases">
        <title>Whole genome of Aphis craccivora.</title>
        <authorList>
            <person name="Voronova N.V."/>
            <person name="Shulinski R.S."/>
            <person name="Bandarenka Y.V."/>
            <person name="Zhorov D.G."/>
            <person name="Warner D."/>
        </authorList>
    </citation>
    <scope>NUCLEOTIDE SEQUENCE [LARGE SCALE GENOMIC DNA]</scope>
    <source>
        <strain evidence="12">180601</strain>
        <tissue evidence="12">Whole Body</tissue>
    </source>
</reference>
<dbReference type="OrthoDB" id="5859976at2759"/>
<dbReference type="SUPFAM" id="SSF81321">
    <property type="entry name" value="Family A G protein-coupled receptor-like"/>
    <property type="match status" value="1"/>
</dbReference>
<dbReference type="EMBL" id="VUJU01000439">
    <property type="protein sequence ID" value="KAF0770414.1"/>
    <property type="molecule type" value="Genomic_DNA"/>
</dbReference>
<dbReference type="GO" id="GO:0030425">
    <property type="term" value="C:dendrite"/>
    <property type="evidence" value="ECO:0007669"/>
    <property type="project" value="TreeGrafter"/>
</dbReference>
<dbReference type="GO" id="GO:0007210">
    <property type="term" value="P:serotonin receptor signaling pathway"/>
    <property type="evidence" value="ECO:0007669"/>
    <property type="project" value="TreeGrafter"/>
</dbReference>
<feature type="domain" description="G-protein coupled receptors family 1 profile" evidence="11">
    <location>
        <begin position="25"/>
        <end position="177"/>
    </location>
</feature>
<name>A0A6G0ZIM4_APHCR</name>
<organism evidence="12 13">
    <name type="scientific">Aphis craccivora</name>
    <name type="common">Cowpea aphid</name>
    <dbReference type="NCBI Taxonomy" id="307492"/>
    <lineage>
        <taxon>Eukaryota</taxon>
        <taxon>Metazoa</taxon>
        <taxon>Ecdysozoa</taxon>
        <taxon>Arthropoda</taxon>
        <taxon>Hexapoda</taxon>
        <taxon>Insecta</taxon>
        <taxon>Pterygota</taxon>
        <taxon>Neoptera</taxon>
        <taxon>Paraneoptera</taxon>
        <taxon>Hemiptera</taxon>
        <taxon>Sternorrhyncha</taxon>
        <taxon>Aphidomorpha</taxon>
        <taxon>Aphidoidea</taxon>
        <taxon>Aphididae</taxon>
        <taxon>Aphidini</taxon>
        <taxon>Aphis</taxon>
        <taxon>Aphis</taxon>
    </lineage>
</organism>
<keyword evidence="3" id="KW-1003">Cell membrane</keyword>
<dbReference type="Gene3D" id="1.20.1070.10">
    <property type="entry name" value="Rhodopsin 7-helix transmembrane proteins"/>
    <property type="match status" value="1"/>
</dbReference>
<keyword evidence="6" id="KW-0297">G-protein coupled receptor</keyword>
<dbReference type="GO" id="GO:0005886">
    <property type="term" value="C:plasma membrane"/>
    <property type="evidence" value="ECO:0007669"/>
    <property type="project" value="UniProtKB-SubCell"/>
</dbReference>
<evidence type="ECO:0000259" key="11">
    <source>
        <dbReference type="PROSITE" id="PS50262"/>
    </source>
</evidence>
<gene>
    <name evidence="12" type="ORF">FWK35_00012248</name>
</gene>
<evidence type="ECO:0000256" key="8">
    <source>
        <dbReference type="ARBA" id="ARBA00023170"/>
    </source>
</evidence>
<evidence type="ECO:0000313" key="12">
    <source>
        <dbReference type="EMBL" id="KAF0770414.1"/>
    </source>
</evidence>
<dbReference type="GO" id="GO:0045202">
    <property type="term" value="C:synapse"/>
    <property type="evidence" value="ECO:0007669"/>
    <property type="project" value="GOC"/>
</dbReference>
<evidence type="ECO:0000256" key="5">
    <source>
        <dbReference type="ARBA" id="ARBA00022989"/>
    </source>
</evidence>
<keyword evidence="4 10" id="KW-0812">Transmembrane</keyword>
<evidence type="ECO:0000256" key="10">
    <source>
        <dbReference type="SAM" id="Phobius"/>
    </source>
</evidence>
<feature type="transmembrane region" description="Helical" evidence="10">
    <location>
        <begin position="122"/>
        <end position="146"/>
    </location>
</feature>
<dbReference type="PANTHER" id="PTHR24247:SF228">
    <property type="entry name" value="5-HYDROXYTRYPTAMINE (SEROTONIN) RECEPTOR 2A, ISOFORM B"/>
    <property type="match status" value="1"/>
</dbReference>
<keyword evidence="13" id="KW-1185">Reference proteome</keyword>
<comment type="caution">
    <text evidence="12">The sequence shown here is derived from an EMBL/GenBank/DDBJ whole genome shotgun (WGS) entry which is preliminary data.</text>
</comment>
<keyword evidence="8 12" id="KW-0675">Receptor</keyword>
<dbReference type="FunFam" id="1.20.1070.10:FF:000367">
    <property type="entry name" value="Serotonin receptor 5-HT2 subtype"/>
    <property type="match status" value="1"/>
</dbReference>
<keyword evidence="9" id="KW-0807">Transducer</keyword>
<protein>
    <submittedName>
        <fullName evidence="12">5-hydroxytryptamine receptor 2A</fullName>
    </submittedName>
</protein>
<dbReference type="PANTHER" id="PTHR24247">
    <property type="entry name" value="5-HYDROXYTRYPTAMINE RECEPTOR"/>
    <property type="match status" value="1"/>
</dbReference>
<dbReference type="PROSITE" id="PS50262">
    <property type="entry name" value="G_PROTEIN_RECEP_F1_2"/>
    <property type="match status" value="1"/>
</dbReference>
<proteinExistence type="inferred from homology"/>
<dbReference type="GO" id="GO:0004993">
    <property type="term" value="F:G protein-coupled serotonin receptor activity"/>
    <property type="evidence" value="ECO:0007669"/>
    <property type="project" value="TreeGrafter"/>
</dbReference>
<dbReference type="InterPro" id="IPR017452">
    <property type="entry name" value="GPCR_Rhodpsn_7TM"/>
</dbReference>
<dbReference type="InterPro" id="IPR000276">
    <property type="entry name" value="GPCR_Rhodpsn"/>
</dbReference>
<evidence type="ECO:0000256" key="2">
    <source>
        <dbReference type="ARBA" id="ARBA00010663"/>
    </source>
</evidence>
<comment type="subcellular location">
    <subcellularLocation>
        <location evidence="1">Cell membrane</location>
        <topology evidence="1">Multi-pass membrane protein</topology>
    </subcellularLocation>
</comment>
<comment type="similarity">
    <text evidence="2">Belongs to the G-protein coupled receptor 1 family.</text>
</comment>
<sequence>MRFQNLLFIYTALKRLRIPKSGQPVPMLMINIMLYVEPITCYCFRRLRAGKNDNRQCDQQTQLPDAASAGASDSRNFRLKTLRLQLNMNPSTLNLRFLANRQKRQSLAAANAVRTEQKASKVLGVVFFTFVLCWSPFFLLNIVFAVCPKEDCPVPDHVTEVCLWLGYVSSTINPIIYTIFNKTFRAAFIRLLKCQCHKTRPHRYRSVTDNRHSALISTPSGAAAGAAAVPLSLSLQTTPLTTSPPVNDGATTTFAATAVAAIAAAKKTPTGPKYPDSFRVQQCPEDTAKY</sequence>
<evidence type="ECO:0000256" key="3">
    <source>
        <dbReference type="ARBA" id="ARBA00022475"/>
    </source>
</evidence>
<dbReference type="Proteomes" id="UP000478052">
    <property type="component" value="Unassembled WGS sequence"/>
</dbReference>
<dbReference type="GO" id="GO:0007187">
    <property type="term" value="P:G protein-coupled receptor signaling pathway, coupled to cyclic nucleotide second messenger"/>
    <property type="evidence" value="ECO:0007669"/>
    <property type="project" value="TreeGrafter"/>
</dbReference>
<evidence type="ECO:0000256" key="6">
    <source>
        <dbReference type="ARBA" id="ARBA00023040"/>
    </source>
</evidence>
<keyword evidence="7 10" id="KW-0472">Membrane</keyword>
<accession>A0A6G0ZIM4</accession>
<dbReference type="AlphaFoldDB" id="A0A6G0ZIM4"/>
<dbReference type="GO" id="GO:0007268">
    <property type="term" value="P:chemical synaptic transmission"/>
    <property type="evidence" value="ECO:0007669"/>
    <property type="project" value="TreeGrafter"/>
</dbReference>
<evidence type="ECO:0000256" key="9">
    <source>
        <dbReference type="ARBA" id="ARBA00023224"/>
    </source>
</evidence>
<dbReference type="GO" id="GO:0030594">
    <property type="term" value="F:neurotransmitter receptor activity"/>
    <property type="evidence" value="ECO:0007669"/>
    <property type="project" value="TreeGrafter"/>
</dbReference>
<dbReference type="GO" id="GO:0051378">
    <property type="term" value="F:serotonin binding"/>
    <property type="evidence" value="ECO:0007669"/>
    <property type="project" value="TreeGrafter"/>
</dbReference>
<evidence type="ECO:0000313" key="13">
    <source>
        <dbReference type="Proteomes" id="UP000478052"/>
    </source>
</evidence>
<evidence type="ECO:0000256" key="1">
    <source>
        <dbReference type="ARBA" id="ARBA00004651"/>
    </source>
</evidence>
<dbReference type="PRINTS" id="PR00237">
    <property type="entry name" value="GPCRRHODOPSN"/>
</dbReference>